<feature type="transmembrane region" description="Helical" evidence="5">
    <location>
        <begin position="116"/>
        <end position="135"/>
    </location>
</feature>
<evidence type="ECO:0000256" key="3">
    <source>
        <dbReference type="ARBA" id="ARBA00022989"/>
    </source>
</evidence>
<keyword evidence="4 5" id="KW-0472">Membrane</keyword>
<proteinExistence type="inferred from homology"/>
<evidence type="ECO:0000256" key="4">
    <source>
        <dbReference type="ARBA" id="ARBA00023136"/>
    </source>
</evidence>
<feature type="transmembrane region" description="Helical" evidence="5">
    <location>
        <begin position="90"/>
        <end position="110"/>
    </location>
</feature>
<dbReference type="InterPro" id="IPR018086">
    <property type="entry name" value="NADH_UbQ_OxRdtase_su1_CS"/>
</dbReference>
<gene>
    <name evidence="6" type="ORF">MNBD_IGNAVI01-3016</name>
</gene>
<comment type="subcellular location">
    <subcellularLocation>
        <location evidence="1">Membrane</location>
        <topology evidence="1">Multi-pass membrane protein</topology>
    </subcellularLocation>
</comment>
<feature type="transmembrane region" description="Helical" evidence="5">
    <location>
        <begin position="155"/>
        <end position="174"/>
    </location>
</feature>
<feature type="transmembrane region" description="Helical" evidence="5">
    <location>
        <begin position="13"/>
        <end position="37"/>
    </location>
</feature>
<feature type="transmembrane region" description="Helical" evidence="5">
    <location>
        <begin position="194"/>
        <end position="220"/>
    </location>
</feature>
<evidence type="ECO:0000313" key="6">
    <source>
        <dbReference type="EMBL" id="VAX26272.1"/>
    </source>
</evidence>
<dbReference type="EMBL" id="UOGD01000328">
    <property type="protein sequence ID" value="VAX26272.1"/>
    <property type="molecule type" value="Genomic_DNA"/>
</dbReference>
<protein>
    <submittedName>
        <fullName evidence="6">NADH-ubiquinone oxidoreductase chain H</fullName>
        <ecNumber evidence="6">1.6.5.3</ecNumber>
    </submittedName>
</protein>
<keyword evidence="6" id="KW-0830">Ubiquinone</keyword>
<feature type="transmembrane region" description="Helical" evidence="5">
    <location>
        <begin position="261"/>
        <end position="281"/>
    </location>
</feature>
<dbReference type="PROSITE" id="PS00668">
    <property type="entry name" value="COMPLEX1_ND1_2"/>
    <property type="match status" value="1"/>
</dbReference>
<dbReference type="Pfam" id="PF00146">
    <property type="entry name" value="NADHdh"/>
    <property type="match status" value="1"/>
</dbReference>
<sequence>MQDYISEITGSNIIAFVLGTIPPLAFMVVFTLFAVWLERKVSAHMQDRLGPMRVGWHGSLQTLADFLKLLQKEDIVASATDKALFNIAPYLVFAGTFLAYAMLPFTSIYIGSNADVGIFFVLAVSGFVVAGLLMAGWGSNNKYSLYGAMRSAAQIVSYEIPTALIILTMIMVYGTMSLNEISVQQAGFLWDWGIFGGALTGIAKFLIIPFMLVAFIILFISSLAETNRTPFDLPESESELVAGFSTEYSGVKFAMFFLAEFANMFLVSSILVVFFFGGYQSPIGYLGHLLGIDWLVPIEQTFWFIAKGLFFVFVQMWLRWTLPRVRVDQLMTICWKYLIPYAFFNLLIVGLILLI</sequence>
<dbReference type="EC" id="1.6.5.3" evidence="6"/>
<dbReference type="PANTHER" id="PTHR11432">
    <property type="entry name" value="NADH DEHYDROGENASE SUBUNIT 1"/>
    <property type="match status" value="1"/>
</dbReference>
<keyword evidence="3 5" id="KW-1133">Transmembrane helix</keyword>
<dbReference type="GO" id="GO:0009060">
    <property type="term" value="P:aerobic respiration"/>
    <property type="evidence" value="ECO:0007669"/>
    <property type="project" value="TreeGrafter"/>
</dbReference>
<dbReference type="GO" id="GO:0003954">
    <property type="term" value="F:NADH dehydrogenase activity"/>
    <property type="evidence" value="ECO:0007669"/>
    <property type="project" value="TreeGrafter"/>
</dbReference>
<dbReference type="HAMAP" id="MF_01350">
    <property type="entry name" value="NDH1_NuoH"/>
    <property type="match status" value="1"/>
</dbReference>
<name>A0A3B1CDG8_9ZZZZ</name>
<dbReference type="AlphaFoldDB" id="A0A3B1CDG8"/>
<organism evidence="6">
    <name type="scientific">hydrothermal vent metagenome</name>
    <dbReference type="NCBI Taxonomy" id="652676"/>
    <lineage>
        <taxon>unclassified sequences</taxon>
        <taxon>metagenomes</taxon>
        <taxon>ecological metagenomes</taxon>
    </lineage>
</organism>
<evidence type="ECO:0000256" key="1">
    <source>
        <dbReference type="ARBA" id="ARBA00004141"/>
    </source>
</evidence>
<reference evidence="6" key="1">
    <citation type="submission" date="2018-06" db="EMBL/GenBank/DDBJ databases">
        <authorList>
            <person name="Zhirakovskaya E."/>
        </authorList>
    </citation>
    <scope>NUCLEOTIDE SEQUENCE</scope>
</reference>
<dbReference type="NCBIfam" id="NF004741">
    <property type="entry name" value="PRK06076.1-2"/>
    <property type="match status" value="1"/>
</dbReference>
<accession>A0A3B1CDG8</accession>
<dbReference type="InterPro" id="IPR001694">
    <property type="entry name" value="NADH_UbQ_OxRdtase_su1/FPO"/>
</dbReference>
<dbReference type="PANTHER" id="PTHR11432:SF3">
    <property type="entry name" value="NADH-UBIQUINONE OXIDOREDUCTASE CHAIN 1"/>
    <property type="match status" value="1"/>
</dbReference>
<evidence type="ECO:0000256" key="2">
    <source>
        <dbReference type="ARBA" id="ARBA00022692"/>
    </source>
</evidence>
<keyword evidence="2 5" id="KW-0812">Transmembrane</keyword>
<evidence type="ECO:0000256" key="5">
    <source>
        <dbReference type="SAM" id="Phobius"/>
    </source>
</evidence>
<keyword evidence="6" id="KW-0560">Oxidoreductase</keyword>
<feature type="transmembrane region" description="Helical" evidence="5">
    <location>
        <begin position="334"/>
        <end position="354"/>
    </location>
</feature>
<dbReference type="GO" id="GO:0016020">
    <property type="term" value="C:membrane"/>
    <property type="evidence" value="ECO:0007669"/>
    <property type="project" value="UniProtKB-SubCell"/>
</dbReference>
<feature type="transmembrane region" description="Helical" evidence="5">
    <location>
        <begin position="301"/>
        <end position="322"/>
    </location>
</feature>